<evidence type="ECO:0000256" key="1">
    <source>
        <dbReference type="ARBA" id="ARBA00004141"/>
    </source>
</evidence>
<keyword evidence="9" id="KW-0560">Oxidoreductase</keyword>
<keyword evidence="11 13" id="KW-0472">Membrane</keyword>
<dbReference type="Pfam" id="PF08030">
    <property type="entry name" value="NAD_binding_6"/>
    <property type="match status" value="1"/>
</dbReference>
<dbReference type="InterPro" id="IPR017938">
    <property type="entry name" value="Riboflavin_synthase-like_b-brl"/>
</dbReference>
<evidence type="ECO:0000256" key="8">
    <source>
        <dbReference type="ARBA" id="ARBA00022989"/>
    </source>
</evidence>
<organism evidence="16 17">
    <name type="scientific">Coniosporium apollinis</name>
    <dbReference type="NCBI Taxonomy" id="61459"/>
    <lineage>
        <taxon>Eukaryota</taxon>
        <taxon>Fungi</taxon>
        <taxon>Dikarya</taxon>
        <taxon>Ascomycota</taxon>
        <taxon>Pezizomycotina</taxon>
        <taxon>Dothideomycetes</taxon>
        <taxon>Dothideomycetes incertae sedis</taxon>
        <taxon>Coniosporium</taxon>
    </lineage>
</organism>
<dbReference type="Pfam" id="PF01794">
    <property type="entry name" value="Ferric_reduct"/>
    <property type="match status" value="1"/>
</dbReference>
<dbReference type="InterPro" id="IPR018247">
    <property type="entry name" value="EF_Hand_1_Ca_BS"/>
</dbReference>
<dbReference type="InterPro" id="IPR013112">
    <property type="entry name" value="FAD-bd_8"/>
</dbReference>
<evidence type="ECO:0000259" key="15">
    <source>
        <dbReference type="PROSITE" id="PS51384"/>
    </source>
</evidence>
<evidence type="ECO:0000256" key="12">
    <source>
        <dbReference type="SAM" id="MobiDB-lite"/>
    </source>
</evidence>
<dbReference type="PROSITE" id="PS00018">
    <property type="entry name" value="EF_HAND_1"/>
    <property type="match status" value="1"/>
</dbReference>
<dbReference type="SUPFAM" id="SSF63380">
    <property type="entry name" value="Riboflavin synthase domain-like"/>
    <property type="match status" value="1"/>
</dbReference>
<evidence type="ECO:0008006" key="18">
    <source>
        <dbReference type="Google" id="ProtNLM"/>
    </source>
</evidence>
<dbReference type="InterPro" id="IPR017927">
    <property type="entry name" value="FAD-bd_FR_type"/>
</dbReference>
<comment type="subcellular location">
    <subcellularLocation>
        <location evidence="1">Membrane</location>
        <topology evidence="1">Multi-pass membrane protein</topology>
    </subcellularLocation>
</comment>
<feature type="transmembrane region" description="Helical" evidence="13">
    <location>
        <begin position="209"/>
        <end position="228"/>
    </location>
</feature>
<dbReference type="SFLD" id="SFLDG01169">
    <property type="entry name" value="NADPH_oxidase_subgroup_(NOX)"/>
    <property type="match status" value="1"/>
</dbReference>
<keyword evidence="17" id="KW-1185">Reference proteome</keyword>
<keyword evidence="5" id="KW-0106">Calcium</keyword>
<dbReference type="PROSITE" id="PS50222">
    <property type="entry name" value="EF_HAND_2"/>
    <property type="match status" value="1"/>
</dbReference>
<dbReference type="InterPro" id="IPR013130">
    <property type="entry name" value="Fe3_Rdtase_TM_dom"/>
</dbReference>
<dbReference type="InterPro" id="IPR002048">
    <property type="entry name" value="EF_hand_dom"/>
</dbReference>
<proteinExistence type="predicted"/>
<evidence type="ECO:0000256" key="2">
    <source>
        <dbReference type="ARBA" id="ARBA00022630"/>
    </source>
</evidence>
<keyword evidence="8 13" id="KW-1133">Transmembrane helix</keyword>
<dbReference type="Gene3D" id="3.40.50.80">
    <property type="entry name" value="Nucleotide-binding domain of ferredoxin-NADP reductase (FNR) module"/>
    <property type="match status" value="1"/>
</dbReference>
<dbReference type="InterPro" id="IPR039261">
    <property type="entry name" value="FNR_nucleotide-bd"/>
</dbReference>
<feature type="region of interest" description="Disordered" evidence="12">
    <location>
        <begin position="482"/>
        <end position="520"/>
    </location>
</feature>
<keyword evidence="3 13" id="KW-0812">Transmembrane</keyword>
<keyword evidence="4" id="KW-0274">FAD</keyword>
<dbReference type="PROSITE" id="PS51384">
    <property type="entry name" value="FAD_FR"/>
    <property type="match status" value="1"/>
</dbReference>
<dbReference type="SUPFAM" id="SSF47473">
    <property type="entry name" value="EF-hand"/>
    <property type="match status" value="1"/>
</dbReference>
<sequence>MADVKHLTDKEVEAFLNDLDKNKDGVIDYAEVEHKLDEVHKEIAPTPKPHHLHYEGKEDEQRHQFLRSIIGTDKNRIPRSEFAKTVKTWNVPSLEQERKEEQDQKEYMRSMPLHRRFHSYWAVHGSEWMFLALVVAMQLAFGIWQLVKYLTHPLFRPAFGWGVVVAKTSAGVLYPTFFFLILSMSRWFSTWLRRSRLISRFVNFDLSQAFHVKISIVALGFATLHAIGHLTGSFLYGSRPAQQDDVAAALGPDAVPRPYRRYVESLPGWTGLMAFGLFWILAGLSMPYVRKKSYELFQLGHLLMFPIIGLLCAHGLAGLFQWPMFGYFLAFPTLLVICERTTRNVLGFYKIPAKLDILDQATVRITATIPERRIWPYKAGQYIFLQVPKISYFQWHPFTISTCIGNQMQVHIKIDGDWTSKLASLGKEGESVPLAVGIDGPFGAPAQRFYDFDQSIIVGAGIGVTPFSGILADLQARDEELHRKDAAPSVSSDIEFSEKRRSSDRPAAQPGLNTPSTARPHGDYRRVDFHWIVPERNSLLWFSDLLNTVSRSAASHAGDPNPHLDIRIQTHVTQKRTNISTHVYRWLLELHRTPQHPESPLTGLVNPTHFGRPDLGRIMDEHYADMVKLLTARREGTDAEDGEMKVGVFFCGAPVIGYQLADRCRRLTARARNEGRGIRYFFMMEVFG</sequence>
<dbReference type="CDD" id="cd06186">
    <property type="entry name" value="NOX_Duox_like_FAD_NADP"/>
    <property type="match status" value="1"/>
</dbReference>
<evidence type="ECO:0000256" key="3">
    <source>
        <dbReference type="ARBA" id="ARBA00022692"/>
    </source>
</evidence>
<feature type="domain" description="FAD-binding FR-type" evidence="15">
    <location>
        <begin position="330"/>
        <end position="448"/>
    </location>
</feature>
<evidence type="ECO:0000259" key="14">
    <source>
        <dbReference type="PROSITE" id="PS50222"/>
    </source>
</evidence>
<feature type="transmembrane region" description="Helical" evidence="13">
    <location>
        <begin position="296"/>
        <end position="316"/>
    </location>
</feature>
<dbReference type="SUPFAM" id="SSF52343">
    <property type="entry name" value="Ferredoxin reductase-like, C-terminal NADP-linked domain"/>
    <property type="match status" value="1"/>
</dbReference>
<dbReference type="InterPro" id="IPR013121">
    <property type="entry name" value="Fe_red_NAD-bd_6"/>
</dbReference>
<feature type="transmembrane region" description="Helical" evidence="13">
    <location>
        <begin position="128"/>
        <end position="147"/>
    </location>
</feature>
<feature type="transmembrane region" description="Helical" evidence="13">
    <location>
        <begin position="159"/>
        <end position="188"/>
    </location>
</feature>
<feature type="domain" description="EF-hand" evidence="14">
    <location>
        <begin position="7"/>
        <end position="42"/>
    </location>
</feature>
<evidence type="ECO:0000256" key="7">
    <source>
        <dbReference type="ARBA" id="ARBA00022982"/>
    </source>
</evidence>
<evidence type="ECO:0000313" key="17">
    <source>
        <dbReference type="Proteomes" id="UP001172684"/>
    </source>
</evidence>
<dbReference type="EMBL" id="JAPDRL010000042">
    <property type="protein sequence ID" value="KAJ9663597.1"/>
    <property type="molecule type" value="Genomic_DNA"/>
</dbReference>
<evidence type="ECO:0000256" key="10">
    <source>
        <dbReference type="ARBA" id="ARBA00023065"/>
    </source>
</evidence>
<evidence type="ECO:0000313" key="16">
    <source>
        <dbReference type="EMBL" id="KAJ9663597.1"/>
    </source>
</evidence>
<accession>A0ABQ9NPJ2</accession>
<dbReference type="PANTHER" id="PTHR11972">
    <property type="entry name" value="NADPH OXIDASE"/>
    <property type="match status" value="1"/>
</dbReference>
<dbReference type="Gene3D" id="2.40.30.10">
    <property type="entry name" value="Translation factors"/>
    <property type="match status" value="1"/>
</dbReference>
<dbReference type="InterPro" id="IPR011992">
    <property type="entry name" value="EF-hand-dom_pair"/>
</dbReference>
<feature type="transmembrane region" description="Helical" evidence="13">
    <location>
        <begin position="266"/>
        <end position="284"/>
    </location>
</feature>
<keyword evidence="6" id="KW-0521">NADP</keyword>
<keyword evidence="2" id="KW-0285">Flavoprotein</keyword>
<evidence type="ECO:0000256" key="6">
    <source>
        <dbReference type="ARBA" id="ARBA00022857"/>
    </source>
</evidence>
<dbReference type="Pfam" id="PF08022">
    <property type="entry name" value="FAD_binding_8"/>
    <property type="match status" value="1"/>
</dbReference>
<reference evidence="16" key="1">
    <citation type="submission" date="2022-10" db="EMBL/GenBank/DDBJ databases">
        <title>Culturing micro-colonial fungi from biological soil crusts in the Mojave desert and describing Neophaeococcomyces mojavensis, and introducing the new genera and species Taxawa tesnikishii.</title>
        <authorList>
            <person name="Kurbessoian T."/>
            <person name="Stajich J.E."/>
        </authorList>
    </citation>
    <scope>NUCLEOTIDE SEQUENCE</scope>
    <source>
        <strain evidence="16">TK_1</strain>
    </source>
</reference>
<protein>
    <recommendedName>
        <fullName evidence="18">NADPH oxidase</fullName>
    </recommendedName>
</protein>
<evidence type="ECO:0000256" key="13">
    <source>
        <dbReference type="SAM" id="Phobius"/>
    </source>
</evidence>
<evidence type="ECO:0000256" key="4">
    <source>
        <dbReference type="ARBA" id="ARBA00022827"/>
    </source>
</evidence>
<dbReference type="Proteomes" id="UP001172684">
    <property type="component" value="Unassembled WGS sequence"/>
</dbReference>
<keyword evidence="10" id="KW-0813">Transport</keyword>
<evidence type="ECO:0000256" key="5">
    <source>
        <dbReference type="ARBA" id="ARBA00022837"/>
    </source>
</evidence>
<dbReference type="Gene3D" id="1.10.238.10">
    <property type="entry name" value="EF-hand"/>
    <property type="match status" value="1"/>
</dbReference>
<evidence type="ECO:0000256" key="11">
    <source>
        <dbReference type="ARBA" id="ARBA00023136"/>
    </source>
</evidence>
<comment type="caution">
    <text evidence="16">The sequence shown here is derived from an EMBL/GenBank/DDBJ whole genome shotgun (WGS) entry which is preliminary data.</text>
</comment>
<keyword evidence="7" id="KW-0249">Electron transport</keyword>
<dbReference type="InterPro" id="IPR050369">
    <property type="entry name" value="RBOH/FRE"/>
</dbReference>
<name>A0ABQ9NPJ2_9PEZI</name>
<dbReference type="PANTHER" id="PTHR11972:SF153">
    <property type="entry name" value="SUPEROXIDE-GENERATING NADPH OXIDASE HEAVY CHAIN SUBUNIT A"/>
    <property type="match status" value="1"/>
</dbReference>
<evidence type="ECO:0000256" key="9">
    <source>
        <dbReference type="ARBA" id="ARBA00023002"/>
    </source>
</evidence>
<gene>
    <name evidence="16" type="ORF">H2201_005558</name>
</gene>
<keyword evidence="10" id="KW-0406">Ion transport</keyword>